<feature type="region of interest" description="Disordered" evidence="20">
    <location>
        <begin position="43"/>
        <end position="72"/>
    </location>
</feature>
<dbReference type="SMART" id="SM00547">
    <property type="entry name" value="ZnF_RBZ"/>
    <property type="match status" value="3"/>
</dbReference>
<dbReference type="InterPro" id="IPR001876">
    <property type="entry name" value="Znf_RanBP2"/>
</dbReference>
<feature type="region of interest" description="Disordered" evidence="20">
    <location>
        <begin position="1"/>
        <end position="28"/>
    </location>
</feature>
<evidence type="ECO:0000256" key="15">
    <source>
        <dbReference type="ARBA" id="ARBA00060842"/>
    </source>
</evidence>
<feature type="region of interest" description="Disordered" evidence="20">
    <location>
        <begin position="395"/>
        <end position="419"/>
    </location>
</feature>
<feature type="compositionally biased region" description="Polar residues" evidence="20">
    <location>
        <begin position="49"/>
        <end position="67"/>
    </location>
</feature>
<evidence type="ECO:0000256" key="12">
    <source>
        <dbReference type="ARBA" id="ARBA00023132"/>
    </source>
</evidence>
<keyword evidence="6 19" id="KW-0863">Zinc-finger</keyword>
<feature type="region of interest" description="Disordered" evidence="20">
    <location>
        <begin position="435"/>
        <end position="480"/>
    </location>
</feature>
<evidence type="ECO:0000256" key="13">
    <source>
        <dbReference type="ARBA" id="ARBA00023136"/>
    </source>
</evidence>
<evidence type="ECO:0000256" key="6">
    <source>
        <dbReference type="ARBA" id="ARBA00022771"/>
    </source>
</evidence>
<feature type="region of interest" description="Disordered" evidence="20">
    <location>
        <begin position="991"/>
        <end position="1036"/>
    </location>
</feature>
<keyword evidence="7" id="KW-0509">mRNA transport</keyword>
<evidence type="ECO:0000256" key="10">
    <source>
        <dbReference type="ARBA" id="ARBA00023010"/>
    </source>
</evidence>
<evidence type="ECO:0000256" key="19">
    <source>
        <dbReference type="PROSITE-ProRule" id="PRU00322"/>
    </source>
</evidence>
<name>A0ABM0JEP6_APLCA</name>
<evidence type="ECO:0000313" key="22">
    <source>
        <dbReference type="Proteomes" id="UP000694888"/>
    </source>
</evidence>
<evidence type="ECO:0000256" key="7">
    <source>
        <dbReference type="ARBA" id="ARBA00022816"/>
    </source>
</evidence>
<dbReference type="Pfam" id="PF08604">
    <property type="entry name" value="Nup153"/>
    <property type="match status" value="1"/>
</dbReference>
<dbReference type="InterPro" id="IPR036443">
    <property type="entry name" value="Znf_RanBP2_sf"/>
</dbReference>
<evidence type="ECO:0000313" key="23">
    <source>
        <dbReference type="RefSeq" id="XP_005092020.1"/>
    </source>
</evidence>
<feature type="region of interest" description="Disordered" evidence="20">
    <location>
        <begin position="613"/>
        <end position="636"/>
    </location>
</feature>
<keyword evidence="10" id="KW-0811">Translocation</keyword>
<keyword evidence="22" id="KW-1185">Reference proteome</keyword>
<dbReference type="Proteomes" id="UP000694888">
    <property type="component" value="Unplaced"/>
</dbReference>
<feature type="domain" description="RanBP2-type" evidence="21">
    <location>
        <begin position="769"/>
        <end position="798"/>
    </location>
</feature>
<reference evidence="23" key="1">
    <citation type="submission" date="2025-08" db="UniProtKB">
        <authorList>
            <consortium name="RefSeq"/>
        </authorList>
    </citation>
    <scope>IDENTIFICATION</scope>
</reference>
<evidence type="ECO:0000256" key="8">
    <source>
        <dbReference type="ARBA" id="ARBA00022833"/>
    </source>
</evidence>
<feature type="compositionally biased region" description="Basic and acidic residues" evidence="20">
    <location>
        <begin position="397"/>
        <end position="416"/>
    </location>
</feature>
<feature type="compositionally biased region" description="Polar residues" evidence="20">
    <location>
        <begin position="112"/>
        <end position="126"/>
    </location>
</feature>
<comment type="cofactor">
    <cofactor evidence="1">
        <name>Zn(2+)</name>
        <dbReference type="ChEBI" id="CHEBI:29105"/>
    </cofactor>
</comment>
<dbReference type="PROSITE" id="PS50199">
    <property type="entry name" value="ZF_RANBP2_2"/>
    <property type="match status" value="3"/>
</dbReference>
<evidence type="ECO:0000256" key="1">
    <source>
        <dbReference type="ARBA" id="ARBA00001947"/>
    </source>
</evidence>
<evidence type="ECO:0000256" key="5">
    <source>
        <dbReference type="ARBA" id="ARBA00022723"/>
    </source>
</evidence>
<dbReference type="Pfam" id="PF00641">
    <property type="entry name" value="Zn_ribbon_RanBP"/>
    <property type="match status" value="3"/>
</dbReference>
<keyword evidence="8" id="KW-0862">Zinc</keyword>
<keyword evidence="4" id="KW-0813">Transport</keyword>
<evidence type="ECO:0000256" key="3">
    <source>
        <dbReference type="ARBA" id="ARBA00004567"/>
    </source>
</evidence>
<keyword evidence="12" id="KW-0906">Nuclear pore complex</keyword>
<keyword evidence="5" id="KW-0479">Metal-binding</keyword>
<evidence type="ECO:0000256" key="2">
    <source>
        <dbReference type="ARBA" id="ARBA00004126"/>
    </source>
</evidence>
<evidence type="ECO:0000256" key="14">
    <source>
        <dbReference type="ARBA" id="ARBA00023242"/>
    </source>
</evidence>
<feature type="domain" description="RanBP2-type" evidence="21">
    <location>
        <begin position="820"/>
        <end position="849"/>
    </location>
</feature>
<organism evidence="22 23">
    <name type="scientific">Aplysia californica</name>
    <name type="common">California sea hare</name>
    <dbReference type="NCBI Taxonomy" id="6500"/>
    <lineage>
        <taxon>Eukaryota</taxon>
        <taxon>Metazoa</taxon>
        <taxon>Spiralia</taxon>
        <taxon>Lophotrochozoa</taxon>
        <taxon>Mollusca</taxon>
        <taxon>Gastropoda</taxon>
        <taxon>Heterobranchia</taxon>
        <taxon>Euthyneura</taxon>
        <taxon>Tectipleura</taxon>
        <taxon>Aplysiida</taxon>
        <taxon>Aplysioidea</taxon>
        <taxon>Aplysiidae</taxon>
        <taxon>Aplysia</taxon>
    </lineage>
</organism>
<dbReference type="PANTHER" id="PTHR23193:SF23">
    <property type="entry name" value="NUCLEAR PORE COMPLEX PROTEIN NUP153"/>
    <property type="match status" value="1"/>
</dbReference>
<dbReference type="PANTHER" id="PTHR23193">
    <property type="entry name" value="NUCLEAR PORE COMPLEX PROTEIN NUP"/>
    <property type="match status" value="1"/>
</dbReference>
<evidence type="ECO:0000256" key="4">
    <source>
        <dbReference type="ARBA" id="ARBA00022448"/>
    </source>
</evidence>
<dbReference type="RefSeq" id="XP_005092020.1">
    <property type="nucleotide sequence ID" value="XM_005091963.3"/>
</dbReference>
<sequence>MMASEGGGKIRPKRNQGGSKPYDRKSSLFGKIKSSVKDLLIPSWLSRGSGDSDTDVNGQESGRQVSPTGYAGGLNELTDFSGILDGRLNSGISNENQEAIEPAMNSGLVRPSNGQDKTQSGTSLDTAQKYHVPTVGVGSRSQRESWFSKYKSTSFSASSSSHPSGCVTAKESTHLRMSDSYSTEDNKEVEATPIKPIMVSTGSFTKSSAVPVSKKQRLWSPEIARQGKPFVPPSTEKPAFNSLLFGSLINKNDASLFGDSFGESSFYAGKTRYGGASTERKQSLNKSLPYQTSLPLRKQVKANKLNNSYQATTSATAQRILETLDRMSTPLGDAKKIPTAEAANDSILSFTPTSYRRTSILGMSSSATRPLQFPSRGPPTSQYQAASQAVIAKNRYRPSERDHQHVSSGSIEKETSVENLHPGFSVSVTQESTVVHENKEDASGKESEASSVGTGTGKIKTKKFSQHMSSKKEENDDAQEVPNLRTDFTLPVASMDPISFQSFPVKSHTVAQTSIPLSSLQSDVSPLKFTFSTPIQEKRQPANYHTLNFEDKDFVFSSPIKASAAKTSAAMNSAAKTSAAGAEEGAKTSPEPAVGASSVAGIGVSSAAFSPAPVPSWGSTAPKPKTLSPDIGGTSSSFKSYSKWGSSKSNSDISAASENPGFSLAPASSLKSGSVMDILGDGKSLSSPVAPAFLKTDDLMAKFKKPPGAWDCGTCMLGNTAGAQKCVACETPKPRARKTDSTTVLKAPTASATSTPPATDDFLAKFKKPAGSWECDTCMLTNKPDAVKCVACEAPKPGAKSSQAGEAGNKPSLGALFKKPSGSWECDTCMVQNSTGALRCVACDSPKPGLQSAGVVPKSSINGTDAPAVKLNPGGGFSISLPAATTATTVGSGGFKFGNTAVTTASLSHPSSSGFVFGQTSAPSKTPISSSENVSGGFKIGLSTSSASEVGGISGSSLSQAKTGGFVFGAATSGSSASLTDSKVSQGFQFGTSGGDVSSTPLSGRSISTPETSSQTSTATLRNGDESTSVKESNSAASTVQVGFQFGSSFSSRVDKSQSQKLEDSSKGGSGSCPEQQQKLGFGFSSLTSSSSLAPSSNPPSNSFSPQSPSMNINPADPPTAKPAPGLFSFGATTPGASAANTNTGLGMGRSFSDLSNSTPIVNGRFGSGLDVQSPKDKTTQGGLKPSEGFDVGAPAAVFGGFGQPAVTAPSSTTSLSQTLSSYKRSVDFSDSDASSAKCLFGVGSANNEAATNGLFSYGTSSATAFGSVTTPSGRSSSGGFSGFGVSTAATNLTGLSSPGGGFQMGAATGFGQSPASSVTPAVSVPTFGFSDKAPDASSGPAGGFSFRMEAPNFNFGSNQTSSGSSTFQFGGKPTEVLGSAQTNTQGLFQFSGGPAPAVLPAVTDGQAFGGAPAGVGSFSIGFNSSSENSGRKVKKALRRIKK</sequence>
<evidence type="ECO:0000256" key="16">
    <source>
        <dbReference type="ARBA" id="ARBA00068609"/>
    </source>
</evidence>
<evidence type="ECO:0000256" key="17">
    <source>
        <dbReference type="ARBA" id="ARBA00078197"/>
    </source>
</evidence>
<evidence type="ECO:0000259" key="21">
    <source>
        <dbReference type="PROSITE" id="PS50199"/>
    </source>
</evidence>
<dbReference type="InterPro" id="IPR013913">
    <property type="entry name" value="Nup153_N"/>
</dbReference>
<comment type="similarity">
    <text evidence="15">Belongs to the NUP153 family.</text>
</comment>
<keyword evidence="14" id="KW-0539">Nucleus</keyword>
<feature type="region of interest" description="Disordered" evidence="20">
    <location>
        <begin position="1166"/>
        <end position="1188"/>
    </location>
</feature>
<feature type="region of interest" description="Disordered" evidence="20">
    <location>
        <begin position="106"/>
        <end position="129"/>
    </location>
</feature>
<dbReference type="SUPFAM" id="SSF90209">
    <property type="entry name" value="Ran binding protein zinc finger-like"/>
    <property type="match status" value="3"/>
</dbReference>
<keyword evidence="13" id="KW-0472">Membrane</keyword>
<proteinExistence type="inferred from homology"/>
<comment type="subcellular location">
    <subcellularLocation>
        <location evidence="2">Nucleus membrane</location>
    </subcellularLocation>
    <subcellularLocation>
        <location evidence="3">Nucleus</location>
        <location evidence="3">Nuclear pore complex</location>
    </subcellularLocation>
</comment>
<feature type="compositionally biased region" description="Low complexity" evidence="20">
    <location>
        <begin position="1084"/>
        <end position="1110"/>
    </location>
</feature>
<feature type="domain" description="RanBP2-type" evidence="21">
    <location>
        <begin position="706"/>
        <end position="735"/>
    </location>
</feature>
<evidence type="ECO:0000256" key="18">
    <source>
        <dbReference type="ARBA" id="ARBA00079437"/>
    </source>
</evidence>
<dbReference type="PROSITE" id="PS01358">
    <property type="entry name" value="ZF_RANBP2_1"/>
    <property type="match status" value="3"/>
</dbReference>
<evidence type="ECO:0000256" key="11">
    <source>
        <dbReference type="ARBA" id="ARBA00023125"/>
    </source>
</evidence>
<feature type="compositionally biased region" description="Basic and acidic residues" evidence="20">
    <location>
        <begin position="435"/>
        <end position="448"/>
    </location>
</feature>
<keyword evidence="11" id="KW-0238">DNA-binding</keyword>
<keyword evidence="9" id="KW-0653">Protein transport</keyword>
<evidence type="ECO:0000256" key="9">
    <source>
        <dbReference type="ARBA" id="ARBA00022927"/>
    </source>
</evidence>
<dbReference type="GeneID" id="101858246"/>
<protein>
    <recommendedName>
        <fullName evidence="16">Nuclear pore complex protein Nup153</fullName>
    </recommendedName>
    <alternativeName>
        <fullName evidence="18">153 kDa nucleoporin</fullName>
    </alternativeName>
    <alternativeName>
        <fullName evidence="17">Nucleoporin Nup153</fullName>
    </alternativeName>
</protein>
<accession>A0ABM0JEP6</accession>
<dbReference type="InterPro" id="IPR026054">
    <property type="entry name" value="Nucleoporin"/>
</dbReference>
<dbReference type="Gene3D" id="4.10.1060.10">
    <property type="entry name" value="Zinc finger, RanBP2-type"/>
    <property type="match status" value="3"/>
</dbReference>
<evidence type="ECO:0000256" key="20">
    <source>
        <dbReference type="SAM" id="MobiDB-lite"/>
    </source>
</evidence>
<feature type="compositionally biased region" description="Basic and acidic residues" evidence="20">
    <location>
        <begin position="1053"/>
        <end position="1066"/>
    </location>
</feature>
<feature type="region of interest" description="Disordered" evidence="20">
    <location>
        <begin position="1053"/>
        <end position="1135"/>
    </location>
</feature>
<gene>
    <name evidence="23" type="primary">LOC101858246</name>
</gene>
<feature type="compositionally biased region" description="Polar residues" evidence="20">
    <location>
        <begin position="991"/>
        <end position="1022"/>
    </location>
</feature>